<organism evidence="2">
    <name type="scientific">Saccharum spontaneum</name>
    <name type="common">Wild sugarcane</name>
    <dbReference type="NCBI Taxonomy" id="62335"/>
    <lineage>
        <taxon>Eukaryota</taxon>
        <taxon>Viridiplantae</taxon>
        <taxon>Streptophyta</taxon>
        <taxon>Embryophyta</taxon>
        <taxon>Tracheophyta</taxon>
        <taxon>Spermatophyta</taxon>
        <taxon>Magnoliopsida</taxon>
        <taxon>Liliopsida</taxon>
        <taxon>Poales</taxon>
        <taxon>Poaceae</taxon>
        <taxon>PACMAD clade</taxon>
        <taxon>Panicoideae</taxon>
        <taxon>Andropogonodae</taxon>
        <taxon>Andropogoneae</taxon>
        <taxon>Saccharinae</taxon>
        <taxon>Saccharum</taxon>
        <taxon>Saccharum officinarum species complex</taxon>
    </lineage>
</organism>
<evidence type="ECO:0000313" key="2">
    <source>
        <dbReference type="EMBL" id="AWA45061.1"/>
    </source>
</evidence>
<protein>
    <submittedName>
        <fullName evidence="2">Uncharacterized protein</fullName>
    </submittedName>
</protein>
<accession>A0A678T8X8</accession>
<feature type="compositionally biased region" description="Basic and acidic residues" evidence="1">
    <location>
        <begin position="64"/>
        <end position="82"/>
    </location>
</feature>
<dbReference type="EMBL" id="MH182564">
    <property type="protein sequence ID" value="AWA45061.1"/>
    <property type="molecule type" value="Genomic_DNA"/>
</dbReference>
<gene>
    <name evidence="2" type="ORF">SS31J13_000013</name>
</gene>
<dbReference type="AlphaFoldDB" id="A0A678T8X8"/>
<proteinExistence type="predicted"/>
<sequence>MGVTVLTESRRQTCGSSEAQRIWCAGRSRTAVTRVERRETRTEYATCERVWWFGPQNSSEGSEEERTARGGIREFASRRNYR</sequence>
<name>A0A678T8X8_SACSP</name>
<feature type="region of interest" description="Disordered" evidence="1">
    <location>
        <begin position="57"/>
        <end position="82"/>
    </location>
</feature>
<reference evidence="2" key="1">
    <citation type="submission" date="2018-04" db="EMBL/GenBank/DDBJ databases">
        <title>Comparative Analysis of Homologous Sequences of Saccharum officinarum and Saccharum spontaneum Reveals Independent Polyploidization Events.</title>
        <authorList>
            <person name="Sharma A."/>
            <person name="Song J."/>
            <person name="Lin Q."/>
            <person name="Singh R."/>
            <person name="Ramos N."/>
            <person name="Wang K."/>
            <person name="Zhang J."/>
            <person name="Ming R."/>
            <person name="Yu Q."/>
        </authorList>
    </citation>
    <scope>NUCLEOTIDE SEQUENCE</scope>
</reference>
<evidence type="ECO:0000256" key="1">
    <source>
        <dbReference type="SAM" id="MobiDB-lite"/>
    </source>
</evidence>